<feature type="compositionally biased region" description="Low complexity" evidence="11">
    <location>
        <begin position="274"/>
        <end position="288"/>
    </location>
</feature>
<comment type="similarity">
    <text evidence="2 10">Belongs to the rad9 family.</text>
</comment>
<accession>A0A8S1CUI5</accession>
<proteinExistence type="inferred from homology"/>
<keyword evidence="6" id="KW-0378">Hydrolase</keyword>
<reference evidence="12 13" key="1">
    <citation type="submission" date="2020-04" db="EMBL/GenBank/DDBJ databases">
        <authorList>
            <person name="Alioto T."/>
            <person name="Alioto T."/>
            <person name="Gomez Garrido J."/>
        </authorList>
    </citation>
    <scope>NUCLEOTIDE SEQUENCE [LARGE SCALE GENOMIC DNA]</scope>
</reference>
<dbReference type="AlphaFoldDB" id="A0A8S1CUI5"/>
<dbReference type="InterPro" id="IPR026584">
    <property type="entry name" value="Rad9"/>
</dbReference>
<dbReference type="InterPro" id="IPR007268">
    <property type="entry name" value="Rad9/Ddc1"/>
</dbReference>
<dbReference type="PANTHER" id="PTHR15237">
    <property type="entry name" value="DNA REPAIR PROTEIN RAD9"/>
    <property type="match status" value="1"/>
</dbReference>
<feature type="region of interest" description="Disordered" evidence="11">
    <location>
        <begin position="274"/>
        <end position="364"/>
    </location>
</feature>
<evidence type="ECO:0000256" key="10">
    <source>
        <dbReference type="PIRNR" id="PIRNR009303"/>
    </source>
</evidence>
<evidence type="ECO:0000256" key="6">
    <source>
        <dbReference type="ARBA" id="ARBA00022801"/>
    </source>
</evidence>
<dbReference type="GO" id="GO:0071479">
    <property type="term" value="P:cellular response to ionizing radiation"/>
    <property type="evidence" value="ECO:0007669"/>
    <property type="project" value="TreeGrafter"/>
</dbReference>
<evidence type="ECO:0000256" key="9">
    <source>
        <dbReference type="ARBA" id="ARBA00059283"/>
    </source>
</evidence>
<dbReference type="PANTHER" id="PTHR15237:SF0">
    <property type="entry name" value="CELL CYCLE CHECKPOINT CONTROL PROTEIN"/>
    <property type="match status" value="1"/>
</dbReference>
<dbReference type="OrthoDB" id="60092at2759"/>
<dbReference type="GO" id="GO:0004527">
    <property type="term" value="F:exonuclease activity"/>
    <property type="evidence" value="ECO:0007669"/>
    <property type="project" value="UniProtKB-KW"/>
</dbReference>
<dbReference type="SUPFAM" id="SSF55979">
    <property type="entry name" value="DNA clamp"/>
    <property type="match status" value="1"/>
</dbReference>
<gene>
    <name evidence="12" type="ORF">CLODIP_2_CD05991</name>
</gene>
<evidence type="ECO:0000256" key="5">
    <source>
        <dbReference type="ARBA" id="ARBA00022763"/>
    </source>
</evidence>
<sequence length="378" mass="42121">MKCHIPSANVKVLAKAIQTLSRIGDELYIQPHADGIYFRTVDAQRSAFATFDFHRSFFLHYSSSSNQASSSQSQAQPEICKVAMKSCLSVFRTQNINVEMCKLFFSNNGRMLVFQLVCRHSICKTHHVPVIQTETLQANYNKSTARNKLLTQSKLLIDALQNFSNNQDEITISVAASKMILRNFTETGEFMKNTVRTEFALESTEFDSLQIGVDATVTFNLKELRALLSFAEVCSLPVSGHFDNTPGRPIIFCVNNQPAFDAEIVLATMSSNDTSTFSQSQSTISQRSVNESALRKRPSTSIDPSQSTQKRPTPATPSTPQQPVLSQPPITPQIHTEIEEIQQLHWEDDEEEDSTDSMNTTQTDAVVLAYDSDGESGK</sequence>
<keyword evidence="5" id="KW-0227">DNA damage</keyword>
<keyword evidence="3" id="KW-0597">Phosphoprotein</keyword>
<dbReference type="InterPro" id="IPR046938">
    <property type="entry name" value="DNA_clamp_sf"/>
</dbReference>
<dbReference type="GO" id="GO:0006281">
    <property type="term" value="P:DNA repair"/>
    <property type="evidence" value="ECO:0007669"/>
    <property type="project" value="UniProtKB-UniRule"/>
</dbReference>
<evidence type="ECO:0000256" key="3">
    <source>
        <dbReference type="ARBA" id="ARBA00022553"/>
    </source>
</evidence>
<keyword evidence="13" id="KW-1185">Reference proteome</keyword>
<feature type="compositionally biased region" description="Polar residues" evidence="11">
    <location>
        <begin position="299"/>
        <end position="311"/>
    </location>
</feature>
<dbReference type="Pfam" id="PF04139">
    <property type="entry name" value="Rad9"/>
    <property type="match status" value="1"/>
</dbReference>
<organism evidence="12 13">
    <name type="scientific">Cloeon dipterum</name>
    <dbReference type="NCBI Taxonomy" id="197152"/>
    <lineage>
        <taxon>Eukaryota</taxon>
        <taxon>Metazoa</taxon>
        <taxon>Ecdysozoa</taxon>
        <taxon>Arthropoda</taxon>
        <taxon>Hexapoda</taxon>
        <taxon>Insecta</taxon>
        <taxon>Pterygota</taxon>
        <taxon>Palaeoptera</taxon>
        <taxon>Ephemeroptera</taxon>
        <taxon>Pisciforma</taxon>
        <taxon>Baetidae</taxon>
        <taxon>Cloeon</taxon>
    </lineage>
</organism>
<feature type="compositionally biased region" description="Low complexity" evidence="11">
    <location>
        <begin position="312"/>
        <end position="323"/>
    </location>
</feature>
<dbReference type="EMBL" id="CADEPI010000096">
    <property type="protein sequence ID" value="CAB3374318.1"/>
    <property type="molecule type" value="Genomic_DNA"/>
</dbReference>
<evidence type="ECO:0000256" key="8">
    <source>
        <dbReference type="ARBA" id="ARBA00023242"/>
    </source>
</evidence>
<protein>
    <recommendedName>
        <fullName evidence="10">Cell cycle checkpoint control protein</fullName>
    </recommendedName>
</protein>
<keyword evidence="4" id="KW-0540">Nuclease</keyword>
<keyword evidence="8" id="KW-0539">Nucleus</keyword>
<evidence type="ECO:0000313" key="13">
    <source>
        <dbReference type="Proteomes" id="UP000494165"/>
    </source>
</evidence>
<evidence type="ECO:0000256" key="1">
    <source>
        <dbReference type="ARBA" id="ARBA00004123"/>
    </source>
</evidence>
<evidence type="ECO:0000256" key="7">
    <source>
        <dbReference type="ARBA" id="ARBA00022839"/>
    </source>
</evidence>
<evidence type="ECO:0000256" key="2">
    <source>
        <dbReference type="ARBA" id="ARBA00008494"/>
    </source>
</evidence>
<dbReference type="GO" id="GO:0031573">
    <property type="term" value="P:mitotic intra-S DNA damage checkpoint signaling"/>
    <property type="evidence" value="ECO:0007669"/>
    <property type="project" value="TreeGrafter"/>
</dbReference>
<evidence type="ECO:0000313" key="12">
    <source>
        <dbReference type="EMBL" id="CAB3374318.1"/>
    </source>
</evidence>
<comment type="function">
    <text evidence="9">Component of the 9-1-1 cell-cycle checkpoint response complex that plays a major role in DNA repair. The 9-1-1 complex is recruited to DNA lesion upon damage by the RAD17-replication factor C (RFC) clamp loader complex. Acts then as a sliding clamp platform on DNA for several proteins involved in long-patch base excision repair (LP-BER). The 9-1-1 complex stimulates DNA polymerase beta (POLB) activity by increasing its affinity for the 3'-OH end of the primer-template and stabilizes POLB to those sites where LP-BER proceeds; endonuclease FEN1 cleavage activity on substrates with double, nick, or gap flaps of distinct sequences and lengths; and DNA ligase I (LIG1) on long-patch base excision repair substrates. The 9-1-1 complex is necessary for the recruitment of RHNO1 to sites of double-stranded breaks (DSB) occurring during the S phase. RAD9A possesses 3'-&gt;5' double stranded DNA exonuclease activity.</text>
</comment>
<dbReference type="FunFam" id="3.70.10.10:FF:000005">
    <property type="entry name" value="Cell cycle checkpoint control protein"/>
    <property type="match status" value="1"/>
</dbReference>
<dbReference type="Proteomes" id="UP000494165">
    <property type="component" value="Unassembled WGS sequence"/>
</dbReference>
<name>A0A8S1CUI5_9INSE</name>
<keyword evidence="7" id="KW-0269">Exonuclease</keyword>
<evidence type="ECO:0000256" key="4">
    <source>
        <dbReference type="ARBA" id="ARBA00022722"/>
    </source>
</evidence>
<dbReference type="GO" id="GO:0000076">
    <property type="term" value="P:DNA replication checkpoint signaling"/>
    <property type="evidence" value="ECO:0007669"/>
    <property type="project" value="TreeGrafter"/>
</dbReference>
<comment type="caution">
    <text evidence="12">The sequence shown here is derived from an EMBL/GenBank/DDBJ whole genome shotgun (WGS) entry which is preliminary data.</text>
</comment>
<dbReference type="Gene3D" id="3.70.10.10">
    <property type="match status" value="1"/>
</dbReference>
<dbReference type="PIRSF" id="PIRSF009303">
    <property type="entry name" value="Cell_cycle_RAD9"/>
    <property type="match status" value="1"/>
</dbReference>
<evidence type="ECO:0000256" key="11">
    <source>
        <dbReference type="SAM" id="MobiDB-lite"/>
    </source>
</evidence>
<comment type="subcellular location">
    <subcellularLocation>
        <location evidence="1">Nucleus</location>
    </subcellularLocation>
</comment>
<dbReference type="GO" id="GO:0030896">
    <property type="term" value="C:checkpoint clamp complex"/>
    <property type="evidence" value="ECO:0007669"/>
    <property type="project" value="UniProtKB-UniRule"/>
</dbReference>